<dbReference type="SUPFAM" id="SSF58104">
    <property type="entry name" value="Methyl-accepting chemotaxis protein (MCP) signaling domain"/>
    <property type="match status" value="1"/>
</dbReference>
<evidence type="ECO:0000256" key="1">
    <source>
        <dbReference type="ARBA" id="ARBA00022481"/>
    </source>
</evidence>
<keyword evidence="4" id="KW-0472">Membrane</keyword>
<name>A0A653AE52_UNCDX</name>
<dbReference type="GO" id="GO:0005886">
    <property type="term" value="C:plasma membrane"/>
    <property type="evidence" value="ECO:0007669"/>
    <property type="project" value="TreeGrafter"/>
</dbReference>
<keyword evidence="4" id="KW-1133">Transmembrane helix</keyword>
<dbReference type="InterPro" id="IPR004090">
    <property type="entry name" value="Chemotax_Me-accpt_rcpt"/>
</dbReference>
<gene>
    <name evidence="6" type="ORF">TRIP_B40215</name>
</gene>
<dbReference type="GO" id="GO:0004888">
    <property type="term" value="F:transmembrane signaling receptor activity"/>
    <property type="evidence" value="ECO:0007669"/>
    <property type="project" value="InterPro"/>
</dbReference>
<dbReference type="PANTHER" id="PTHR43531:SF14">
    <property type="entry name" value="METHYL-ACCEPTING CHEMOTAXIS PROTEIN I-RELATED"/>
    <property type="match status" value="1"/>
</dbReference>
<comment type="similarity">
    <text evidence="2">Belongs to the methyl-accepting chemotaxis (MCP) protein family.</text>
</comment>
<dbReference type="PROSITE" id="PS50111">
    <property type="entry name" value="CHEMOTAXIS_TRANSDUC_2"/>
    <property type="match status" value="1"/>
</dbReference>
<feature type="domain" description="Methyl-accepting transducer" evidence="5">
    <location>
        <begin position="243"/>
        <end position="473"/>
    </location>
</feature>
<dbReference type="Gene3D" id="1.10.287.950">
    <property type="entry name" value="Methyl-accepting chemotaxis protein"/>
    <property type="match status" value="1"/>
</dbReference>
<evidence type="ECO:0000256" key="4">
    <source>
        <dbReference type="SAM" id="Phobius"/>
    </source>
</evidence>
<feature type="transmembrane region" description="Helical" evidence="4">
    <location>
        <begin position="20"/>
        <end position="39"/>
    </location>
</feature>
<sequence length="548" mass="58208">MGDGQSKKSRFGISFKTSLVSGSTVLVLLLISSAVFLHLESGLVSFLIDRHIESVSETIDQQAANQKNALSESMKVNAEILAGISATFLYNFDEEGIAKTLMPYMKLPGISAIQVVDHKERPFAALWRGSGVMSGQSLPAELKVDPTLSWGADAAFEKEGVGHVRIFFTDALLNELIQQSREKMKVDITAFREAADKGYDHALIEQAAVIVGVLIALIIVITVCLRMVAVKPLNRIIGGLQGGAAQVAAASNQIASASQSLALGASQQASSIEETSATLEEISSMTHQNAQNAQVVNEIMREEAAENFKRIQEQMKLMKSAIASTVESSRETAKIIKTIDEIAFQTNLLALNAAVEAARAGEAGAGFAVVADEVRSLAIRAAEAAKTTSELIEKAGVRINETKNLSDQVMEVMDQNNAITQKITVLVGEIAGASQEQAQGIEQVNRAATQMEKITQDSAAGAEESASASQEMSAQAAEMLSYVEELALIVSGAARQAGGLVLSTAAAAPRISERGKRGWLLRLLPQKGSPVNGRNVLAQHPLTEGGRS</sequence>
<organism evidence="6">
    <name type="scientific">Uncultured Desulfatiglans sp</name>
    <dbReference type="NCBI Taxonomy" id="1748965"/>
    <lineage>
        <taxon>Bacteria</taxon>
        <taxon>Pseudomonadati</taxon>
        <taxon>Thermodesulfobacteriota</taxon>
        <taxon>Desulfobacteria</taxon>
        <taxon>Desulfatiglandales</taxon>
        <taxon>Desulfatiglandaceae</taxon>
        <taxon>Desulfatiglans</taxon>
        <taxon>environmental samples</taxon>
    </lineage>
</organism>
<proteinExistence type="inferred from homology"/>
<keyword evidence="3" id="KW-0807">Transducer</keyword>
<dbReference type="InterPro" id="IPR051310">
    <property type="entry name" value="MCP_chemotaxis"/>
</dbReference>
<accession>A0A653AE52</accession>
<evidence type="ECO:0000256" key="3">
    <source>
        <dbReference type="PROSITE-ProRule" id="PRU00284"/>
    </source>
</evidence>
<dbReference type="PRINTS" id="PR00260">
    <property type="entry name" value="CHEMTRNSDUCR"/>
</dbReference>
<dbReference type="InterPro" id="IPR004089">
    <property type="entry name" value="MCPsignal_dom"/>
</dbReference>
<evidence type="ECO:0000313" key="6">
    <source>
        <dbReference type="EMBL" id="VBB46297.1"/>
    </source>
</evidence>
<dbReference type="Pfam" id="PF00015">
    <property type="entry name" value="MCPsignal"/>
    <property type="match status" value="1"/>
</dbReference>
<dbReference type="AlphaFoldDB" id="A0A653AE52"/>
<dbReference type="GO" id="GO:0006935">
    <property type="term" value="P:chemotaxis"/>
    <property type="evidence" value="ECO:0007669"/>
    <property type="project" value="InterPro"/>
</dbReference>
<reference evidence="6" key="1">
    <citation type="submission" date="2018-07" db="EMBL/GenBank/DDBJ databases">
        <authorList>
            <consortium name="Genoscope - CEA"/>
            <person name="William W."/>
        </authorList>
    </citation>
    <scope>NUCLEOTIDE SEQUENCE</scope>
    <source>
        <strain evidence="6">IK1</strain>
    </source>
</reference>
<feature type="transmembrane region" description="Helical" evidence="4">
    <location>
        <begin position="207"/>
        <end position="229"/>
    </location>
</feature>
<dbReference type="EMBL" id="UPXX01000031">
    <property type="protein sequence ID" value="VBB46297.1"/>
    <property type="molecule type" value="Genomic_DNA"/>
</dbReference>
<protein>
    <recommendedName>
        <fullName evidence="5">Methyl-accepting transducer domain-containing protein</fullName>
    </recommendedName>
</protein>
<evidence type="ECO:0000256" key="2">
    <source>
        <dbReference type="ARBA" id="ARBA00029447"/>
    </source>
</evidence>
<keyword evidence="4" id="KW-0812">Transmembrane</keyword>
<evidence type="ECO:0000259" key="5">
    <source>
        <dbReference type="PROSITE" id="PS50111"/>
    </source>
</evidence>
<dbReference type="GO" id="GO:0007165">
    <property type="term" value="P:signal transduction"/>
    <property type="evidence" value="ECO:0007669"/>
    <property type="project" value="UniProtKB-KW"/>
</dbReference>
<dbReference type="PANTHER" id="PTHR43531">
    <property type="entry name" value="PROTEIN ICFG"/>
    <property type="match status" value="1"/>
</dbReference>
<dbReference type="SMART" id="SM00283">
    <property type="entry name" value="MA"/>
    <property type="match status" value="1"/>
</dbReference>
<keyword evidence="1" id="KW-0488">Methylation</keyword>